<dbReference type="EMBL" id="JAEHNY010000013">
    <property type="protein sequence ID" value="MBI6121024.1"/>
    <property type="molecule type" value="Genomic_DNA"/>
</dbReference>
<dbReference type="SUPFAM" id="SSF52540">
    <property type="entry name" value="P-loop containing nucleoside triphosphate hydrolases"/>
    <property type="match status" value="1"/>
</dbReference>
<keyword evidence="5" id="KW-0472">Membrane</keyword>
<dbReference type="Gene3D" id="3.40.50.300">
    <property type="entry name" value="P-loop containing nucleotide triphosphate hydrolases"/>
    <property type="match status" value="1"/>
</dbReference>
<dbReference type="PANTHER" id="PTHR10465">
    <property type="entry name" value="TRANSMEMBRANE GTPASE FZO1"/>
    <property type="match status" value="1"/>
</dbReference>
<organism evidence="8 9">
    <name type="scientific">Salegentibacter maritimus</name>
    <dbReference type="NCBI Taxonomy" id="2794347"/>
    <lineage>
        <taxon>Bacteria</taxon>
        <taxon>Pseudomonadati</taxon>
        <taxon>Bacteroidota</taxon>
        <taxon>Flavobacteriia</taxon>
        <taxon>Flavobacteriales</taxon>
        <taxon>Flavobacteriaceae</taxon>
        <taxon>Salegentibacter</taxon>
    </lineage>
</organism>
<dbReference type="PANTHER" id="PTHR10465:SF0">
    <property type="entry name" value="SARCALUMENIN"/>
    <property type="match status" value="1"/>
</dbReference>
<feature type="domain" description="Dynamin N-terminal" evidence="7">
    <location>
        <begin position="48"/>
        <end position="253"/>
    </location>
</feature>
<keyword evidence="2" id="KW-0547">Nucleotide-binding</keyword>
<dbReference type="Proteomes" id="UP000635665">
    <property type="component" value="Unassembled WGS sequence"/>
</dbReference>
<evidence type="ECO:0000256" key="2">
    <source>
        <dbReference type="ARBA" id="ARBA00022741"/>
    </source>
</evidence>
<comment type="caution">
    <text evidence="8">The sequence shown here is derived from an EMBL/GenBank/DDBJ whole genome shotgun (WGS) entry which is preliminary data.</text>
</comment>
<keyword evidence="6" id="KW-0175">Coiled coil</keyword>
<evidence type="ECO:0000313" key="8">
    <source>
        <dbReference type="EMBL" id="MBI6121024.1"/>
    </source>
</evidence>
<feature type="coiled-coil region" evidence="6">
    <location>
        <begin position="634"/>
        <end position="677"/>
    </location>
</feature>
<evidence type="ECO:0000256" key="3">
    <source>
        <dbReference type="ARBA" id="ARBA00022801"/>
    </source>
</evidence>
<dbReference type="RefSeq" id="WP_198639213.1">
    <property type="nucleotide sequence ID" value="NZ_JAEHNY010000013.1"/>
</dbReference>
<evidence type="ECO:0000256" key="4">
    <source>
        <dbReference type="ARBA" id="ARBA00023134"/>
    </source>
</evidence>
<dbReference type="InterPro" id="IPR045063">
    <property type="entry name" value="Dynamin_N"/>
</dbReference>
<dbReference type="Pfam" id="PF00350">
    <property type="entry name" value="Dynamin_N"/>
    <property type="match status" value="1"/>
</dbReference>
<gene>
    <name evidence="8" type="ORF">I6U50_13425</name>
</gene>
<proteinExistence type="predicted"/>
<evidence type="ECO:0000256" key="5">
    <source>
        <dbReference type="ARBA" id="ARBA00023136"/>
    </source>
</evidence>
<evidence type="ECO:0000256" key="1">
    <source>
        <dbReference type="ARBA" id="ARBA00004370"/>
    </source>
</evidence>
<name>A0ABS0TIY1_9FLAO</name>
<accession>A0ABS0TIY1</accession>
<evidence type="ECO:0000256" key="6">
    <source>
        <dbReference type="SAM" id="Coils"/>
    </source>
</evidence>
<keyword evidence="4" id="KW-0342">GTP-binding</keyword>
<sequence>MTENIFKTIADKKNNFKKFAQKALEFEWITQEEFQTINLKLENDVLTIGVIGQMKCGKSTLLNALVYGKEVLPAATTPMTASLAIITYGEEKKIEAEFYNSNEWEELKHLAKRNVDDVELDDNLKSKIKAAKEIVEKSYSIGSEIQNLLNTKQEADFNNLIDYVGADGKYISITKAVKIFMPLDYLKGVEIVDTPGFNDPIVSREERTKAFLAKADAVIMLLYAGRAFDSVDKDIIFNQLRKIGIGKLLIGVNKYDVCIENESEAEIISNVKKQLKLASKEFNNNSIAELVMEKDPLLLSANMALMAKMNFESITKDDKHWGFYYKQASDIFGISSQQEMLKKSLLPEFEKALMEIIFESKDDILLKKPINLIKQKGEGKLNDLVNHHTQVRNRLTVLNKPDSEREQLLKDTKRSEKKIKRKVDNLEIEIEEVLRYGVKDLTRKTKDLIYNSKRICKTIINDHGVVIKSRNLHEKLYSEIEDLEIESERLFEHANKELNLKLKAEINKFISDVDEIAEKYDEDFDVQEYITSCKEVLQKDVIKLDFNDLLPISEESQNEGFLDKIFKVMGELASFGGVTTNIAMGKSLAIDWVDNIYSYFDLNIIENEIKANGVEIVEEIKTKFLKDLLSPIICQLEEIEIEVKDRKAEILEKEEKVKELETEKNKVEEEITEMQFMM</sequence>
<keyword evidence="3" id="KW-0378">Hydrolase</keyword>
<feature type="coiled-coil region" evidence="6">
    <location>
        <begin position="409"/>
        <end position="436"/>
    </location>
</feature>
<evidence type="ECO:0000313" key="9">
    <source>
        <dbReference type="Proteomes" id="UP000635665"/>
    </source>
</evidence>
<protein>
    <submittedName>
        <fullName evidence="8">Dynamin family protein</fullName>
    </submittedName>
</protein>
<comment type="subcellular location">
    <subcellularLocation>
        <location evidence="1">Membrane</location>
    </subcellularLocation>
</comment>
<reference evidence="8 9" key="1">
    <citation type="submission" date="2020-12" db="EMBL/GenBank/DDBJ databases">
        <title>Salegentibacter orientalis sp. nov., isolated from costal sediment.</title>
        <authorList>
            <person name="Lian F.-B."/>
        </authorList>
    </citation>
    <scope>NUCLEOTIDE SEQUENCE [LARGE SCALE GENOMIC DNA]</scope>
    <source>
        <strain evidence="8 9">F60176</strain>
    </source>
</reference>
<keyword evidence="9" id="KW-1185">Reference proteome</keyword>
<dbReference type="InterPro" id="IPR027094">
    <property type="entry name" value="Mitofusin_fam"/>
</dbReference>
<dbReference type="InterPro" id="IPR027417">
    <property type="entry name" value="P-loop_NTPase"/>
</dbReference>
<evidence type="ECO:0000259" key="7">
    <source>
        <dbReference type="Pfam" id="PF00350"/>
    </source>
</evidence>